<comment type="function">
    <text evidence="12">Pulmonary surfactant-associated proteins promote alveolar stability by lowering the surface tension at the air-liquid interface in the peripheral air spaces. SP-B increases the collapse pressure of palmitic acid to nearly 70 millinewtons per meter.</text>
</comment>
<evidence type="ECO:0000259" key="17">
    <source>
        <dbReference type="PROSITE" id="PS50015"/>
    </source>
</evidence>
<dbReference type="SMART" id="SM00741">
    <property type="entry name" value="SapB"/>
    <property type="match status" value="2"/>
</dbReference>
<keyword evidence="4" id="KW-0645">Protease</keyword>
<dbReference type="GO" id="GO:0005829">
    <property type="term" value="C:cytosol"/>
    <property type="evidence" value="ECO:0007669"/>
    <property type="project" value="TreeGrafter"/>
</dbReference>
<evidence type="ECO:0000256" key="13">
    <source>
        <dbReference type="ARBA" id="ARBA00041094"/>
    </source>
</evidence>
<keyword evidence="9" id="KW-0865">Zymogen</keyword>
<evidence type="ECO:0000256" key="15">
    <source>
        <dbReference type="SAM" id="Coils"/>
    </source>
</evidence>
<keyword evidence="11" id="KW-0325">Glycoprotein</keyword>
<evidence type="ECO:0000256" key="6">
    <source>
        <dbReference type="ARBA" id="ARBA00022737"/>
    </source>
</evidence>
<keyword evidence="19" id="KW-1185">Reference proteome</keyword>
<evidence type="ECO:0000256" key="11">
    <source>
        <dbReference type="ARBA" id="ARBA00023180"/>
    </source>
</evidence>
<feature type="region of interest" description="Disordered" evidence="16">
    <location>
        <begin position="1"/>
        <end position="31"/>
    </location>
</feature>
<evidence type="ECO:0000256" key="8">
    <source>
        <dbReference type="ARBA" id="ARBA00023054"/>
    </source>
</evidence>
<protein>
    <recommendedName>
        <fullName evidence="13">Pulmonary surfactant-associated protein B</fullName>
    </recommendedName>
    <alternativeName>
        <fullName evidence="14">Pulmonary surfactant-associated proteolipid SPL(Phe)</fullName>
    </alternativeName>
</protein>
<sequence>MNLEISKSGSESGQGSGRNDGGLRAEIDTSAPFQSVKEAVTRFGEVGYWKPSQHKLSETEHDEEEVGISKVEEQAALLEKDLIMKERETLDVLKQLETTKMMIEELKLKLQKQASEANMTLESSADDRNLTLALKEEKKDDFNHENLGYHNQNFVEGLSPCPSSAPGLILMELKQAKLNLSRTTNDLADIRGSVEFLNKKLENERISLEKTHGRFALNSSKISSLEEELNETKQKLQLVKNAEINCGFENSLDIIRELHQLNSEADQFKKMGDAAQSEVLKTISEIEQTKSRIKTAEIRLVAVRKMKQAARAAEAVALAEIKAMSSHENSLEDSSQKAEGVTLTFEEYSALTCLAQKAEELSKAKVMATMHQVDDANVSSIQILKRVEEATEEVKTSKRALEEVLNRVEAANRGKQAVEEALHKERSEHGQKRHSVWNSTKFKNSYPSHHRRDSHLLDVSGLNPLSDGSTPVLKPTLSIGQILRRKLLLPEEFETGMMAEKGTMKRKMSLGQMLSKPNGDVPTTCKVEKENCHKQFSGKRKKFGFARMFYVIGYHDWIVHDTAECVKHEFLASQLLLHTLANTNYHGRENGLLFLLVLGAGWACAARQMADTRLSYKSMVITDIAATQVKDHEQEREDQASNGITRNNQVCTLCEDFASQALDYLTENKTQTEIIDVLHVACSQVPSFKQQRLCNLLYTVHHFGGLLCSSLLLEVSSVQAEEFCRKVNLCHEMVFISSKLQQDKCGICHRAVSEVLLKLKNPDTQLEIIEILLKGCDSMENYAAKCKKLVFEYGPIILVNAEQFLETRDICTMLHACDSSITGSGEAATVVKADS</sequence>
<dbReference type="InterPro" id="IPR011001">
    <property type="entry name" value="Saposin-like"/>
</dbReference>
<keyword evidence="5" id="KW-0732">Signal</keyword>
<organism evidence="18 19">
    <name type="scientific">Hevea brasiliensis</name>
    <name type="common">Para rubber tree</name>
    <name type="synonym">Siphonia brasiliensis</name>
    <dbReference type="NCBI Taxonomy" id="3981"/>
    <lineage>
        <taxon>Eukaryota</taxon>
        <taxon>Viridiplantae</taxon>
        <taxon>Streptophyta</taxon>
        <taxon>Embryophyta</taxon>
        <taxon>Tracheophyta</taxon>
        <taxon>Spermatophyta</taxon>
        <taxon>Magnoliopsida</taxon>
        <taxon>eudicotyledons</taxon>
        <taxon>Gunneridae</taxon>
        <taxon>Pentapetalae</taxon>
        <taxon>rosids</taxon>
        <taxon>fabids</taxon>
        <taxon>Malpighiales</taxon>
        <taxon>Euphorbiaceae</taxon>
        <taxon>Crotonoideae</taxon>
        <taxon>Micrandreae</taxon>
        <taxon>Hevea</taxon>
    </lineage>
</organism>
<evidence type="ECO:0000256" key="10">
    <source>
        <dbReference type="ARBA" id="ARBA00023157"/>
    </source>
</evidence>
<dbReference type="Gene3D" id="1.10.225.10">
    <property type="entry name" value="Saposin-like"/>
    <property type="match status" value="2"/>
</dbReference>
<dbReference type="Gene3D" id="1.10.287.1490">
    <property type="match status" value="1"/>
</dbReference>
<comment type="caution">
    <text evidence="18">The sequence shown here is derived from an EMBL/GenBank/DDBJ whole genome shotgun (WGS) entry which is preliminary data.</text>
</comment>
<dbReference type="AlphaFoldDB" id="A0A6A6LUY7"/>
<dbReference type="EMBL" id="JAAGAX010000008">
    <property type="protein sequence ID" value="KAF2305231.1"/>
    <property type="molecule type" value="Genomic_DNA"/>
</dbReference>
<proteinExistence type="inferred from homology"/>
<comment type="similarity">
    <text evidence="2">Belongs to the WEB family.</text>
</comment>
<feature type="coiled-coil region" evidence="15">
    <location>
        <begin position="68"/>
        <end position="116"/>
    </location>
</feature>
<evidence type="ECO:0000256" key="5">
    <source>
        <dbReference type="ARBA" id="ARBA00022729"/>
    </source>
</evidence>
<dbReference type="GO" id="GO:0009903">
    <property type="term" value="P:chloroplast avoidance movement"/>
    <property type="evidence" value="ECO:0007669"/>
    <property type="project" value="TreeGrafter"/>
</dbReference>
<evidence type="ECO:0000256" key="3">
    <source>
        <dbReference type="ARBA" id="ARBA00022525"/>
    </source>
</evidence>
<dbReference type="PANTHER" id="PTHR32054">
    <property type="entry name" value="HEAVY CHAIN, PUTATIVE, EXPRESSED-RELATED-RELATED"/>
    <property type="match status" value="1"/>
</dbReference>
<dbReference type="InterPro" id="IPR008545">
    <property type="entry name" value="Web"/>
</dbReference>
<evidence type="ECO:0000256" key="14">
    <source>
        <dbReference type="ARBA" id="ARBA00041785"/>
    </source>
</evidence>
<keyword evidence="3" id="KW-0964">Secreted</keyword>
<keyword evidence="8 15" id="KW-0175">Coiled coil</keyword>
<dbReference type="Pfam" id="PF05701">
    <property type="entry name" value="WEMBL"/>
    <property type="match status" value="2"/>
</dbReference>
<dbReference type="InterPro" id="IPR008138">
    <property type="entry name" value="SapB_2"/>
</dbReference>
<dbReference type="GO" id="GO:0009904">
    <property type="term" value="P:chloroplast accumulation movement"/>
    <property type="evidence" value="ECO:0007669"/>
    <property type="project" value="TreeGrafter"/>
</dbReference>
<accession>A0A6A6LUY7</accession>
<keyword evidence="7" id="KW-0378">Hydrolase</keyword>
<feature type="domain" description="Saposin B-type" evidence="17">
    <location>
        <begin position="741"/>
        <end position="821"/>
    </location>
</feature>
<dbReference type="Pfam" id="PF05184">
    <property type="entry name" value="SapB_1"/>
    <property type="match status" value="2"/>
</dbReference>
<dbReference type="FunFam" id="1.10.225.10:FF:000008">
    <property type="entry name" value="Pulmonary surfactant-associated protein B"/>
    <property type="match status" value="1"/>
</dbReference>
<feature type="coiled-coil region" evidence="15">
    <location>
        <begin position="384"/>
        <end position="421"/>
    </location>
</feature>
<gene>
    <name evidence="18" type="ORF">GH714_003225</name>
</gene>
<evidence type="ECO:0000256" key="12">
    <source>
        <dbReference type="ARBA" id="ARBA00037221"/>
    </source>
</evidence>
<dbReference type="PROSITE" id="PS50015">
    <property type="entry name" value="SAP_B"/>
    <property type="match status" value="2"/>
</dbReference>
<dbReference type="Proteomes" id="UP000467840">
    <property type="component" value="Chromosome 9"/>
</dbReference>
<evidence type="ECO:0000256" key="9">
    <source>
        <dbReference type="ARBA" id="ARBA00023145"/>
    </source>
</evidence>
<name>A0A6A6LUY7_HEVBR</name>
<keyword evidence="7" id="KW-0064">Aspartyl protease</keyword>
<evidence type="ECO:0000313" key="19">
    <source>
        <dbReference type="Proteomes" id="UP000467840"/>
    </source>
</evidence>
<dbReference type="InterPro" id="IPR008139">
    <property type="entry name" value="SaposinB_dom"/>
</dbReference>
<evidence type="ECO:0000256" key="2">
    <source>
        <dbReference type="ARBA" id="ARBA00005485"/>
    </source>
</evidence>
<dbReference type="GO" id="GO:0005576">
    <property type="term" value="C:extracellular region"/>
    <property type="evidence" value="ECO:0007669"/>
    <property type="project" value="UniProtKB-SubCell"/>
</dbReference>
<feature type="domain" description="Saposin B-type" evidence="17">
    <location>
        <begin position="647"/>
        <end position="734"/>
    </location>
</feature>
<dbReference type="GO" id="GO:0006508">
    <property type="term" value="P:proteolysis"/>
    <property type="evidence" value="ECO:0007669"/>
    <property type="project" value="UniProtKB-KW"/>
</dbReference>
<dbReference type="Pfam" id="PF03489">
    <property type="entry name" value="SapB_2"/>
    <property type="match status" value="1"/>
</dbReference>
<dbReference type="GO" id="GO:0004190">
    <property type="term" value="F:aspartic-type endopeptidase activity"/>
    <property type="evidence" value="ECO:0007669"/>
    <property type="project" value="UniProtKB-KW"/>
</dbReference>
<dbReference type="PANTHER" id="PTHR32054:SF4">
    <property type="entry name" value="OS07G0677900 PROTEIN"/>
    <property type="match status" value="1"/>
</dbReference>
<comment type="subcellular location">
    <subcellularLocation>
        <location evidence="1">Secreted</location>
        <location evidence="1">Extracellular space</location>
    </subcellularLocation>
</comment>
<evidence type="ECO:0000313" key="18">
    <source>
        <dbReference type="EMBL" id="KAF2305231.1"/>
    </source>
</evidence>
<dbReference type="GO" id="GO:0006629">
    <property type="term" value="P:lipid metabolic process"/>
    <property type="evidence" value="ECO:0007669"/>
    <property type="project" value="InterPro"/>
</dbReference>
<keyword evidence="10" id="KW-1015">Disulfide bond</keyword>
<evidence type="ECO:0000256" key="16">
    <source>
        <dbReference type="SAM" id="MobiDB-lite"/>
    </source>
</evidence>
<keyword evidence="6" id="KW-0677">Repeat</keyword>
<feature type="compositionally biased region" description="Low complexity" evidence="16">
    <location>
        <begin position="1"/>
        <end position="11"/>
    </location>
</feature>
<reference evidence="18 19" key="1">
    <citation type="journal article" date="2020" name="Mol. Plant">
        <title>The Chromosome-Based Rubber Tree Genome Provides New Insights into Spurge Genome Evolution and Rubber Biosynthesis.</title>
        <authorList>
            <person name="Liu J."/>
            <person name="Shi C."/>
            <person name="Shi C.C."/>
            <person name="Li W."/>
            <person name="Zhang Q.J."/>
            <person name="Zhang Y."/>
            <person name="Li K."/>
            <person name="Lu H.F."/>
            <person name="Shi C."/>
            <person name="Zhu S.T."/>
            <person name="Xiao Z.Y."/>
            <person name="Nan H."/>
            <person name="Yue Y."/>
            <person name="Zhu X.G."/>
            <person name="Wu Y."/>
            <person name="Hong X.N."/>
            <person name="Fan G.Y."/>
            <person name="Tong Y."/>
            <person name="Zhang D."/>
            <person name="Mao C.L."/>
            <person name="Liu Y.L."/>
            <person name="Hao S.J."/>
            <person name="Liu W.Q."/>
            <person name="Lv M.Q."/>
            <person name="Zhang H.B."/>
            <person name="Liu Y."/>
            <person name="Hu-Tang G.R."/>
            <person name="Wang J.P."/>
            <person name="Wang J.H."/>
            <person name="Sun Y.H."/>
            <person name="Ni S.B."/>
            <person name="Chen W.B."/>
            <person name="Zhang X.C."/>
            <person name="Jiao Y.N."/>
            <person name="Eichler E.E."/>
            <person name="Li G.H."/>
            <person name="Liu X."/>
            <person name="Gao L.Z."/>
        </authorList>
    </citation>
    <scope>NUCLEOTIDE SEQUENCE [LARGE SCALE GENOMIC DNA]</scope>
    <source>
        <strain evidence="19">cv. GT1</strain>
        <tissue evidence="18">Leaf</tissue>
    </source>
</reference>
<dbReference type="SUPFAM" id="SSF47862">
    <property type="entry name" value="Saposin"/>
    <property type="match status" value="2"/>
</dbReference>
<evidence type="ECO:0000256" key="1">
    <source>
        <dbReference type="ARBA" id="ARBA00004239"/>
    </source>
</evidence>
<dbReference type="InterPro" id="IPR007856">
    <property type="entry name" value="SapB_1"/>
</dbReference>
<evidence type="ECO:0000256" key="4">
    <source>
        <dbReference type="ARBA" id="ARBA00022670"/>
    </source>
</evidence>
<evidence type="ECO:0000256" key="7">
    <source>
        <dbReference type="ARBA" id="ARBA00022750"/>
    </source>
</evidence>